<keyword evidence="2" id="KW-1185">Reference proteome</keyword>
<dbReference type="Proteomes" id="UP001497516">
    <property type="component" value="Chromosome 4"/>
</dbReference>
<proteinExistence type="predicted"/>
<sequence>MASPPIVLSTRVLFGALGFGEKLLFGPMKVGRRWLGCSRLPLFGLGALALPFHHLRLLLVGELLLADPVAVGVMGEHHQLGFGE</sequence>
<dbReference type="EMBL" id="OZ034817">
    <property type="protein sequence ID" value="CAL1383810.1"/>
    <property type="molecule type" value="Genomic_DNA"/>
</dbReference>
<dbReference type="AlphaFoldDB" id="A0AAV2EE17"/>
<reference evidence="1 2" key="1">
    <citation type="submission" date="2024-04" db="EMBL/GenBank/DDBJ databases">
        <authorList>
            <person name="Fracassetti M."/>
        </authorList>
    </citation>
    <scope>NUCLEOTIDE SEQUENCE [LARGE SCALE GENOMIC DNA]</scope>
</reference>
<evidence type="ECO:0000313" key="1">
    <source>
        <dbReference type="EMBL" id="CAL1383810.1"/>
    </source>
</evidence>
<organism evidence="1 2">
    <name type="scientific">Linum trigynum</name>
    <dbReference type="NCBI Taxonomy" id="586398"/>
    <lineage>
        <taxon>Eukaryota</taxon>
        <taxon>Viridiplantae</taxon>
        <taxon>Streptophyta</taxon>
        <taxon>Embryophyta</taxon>
        <taxon>Tracheophyta</taxon>
        <taxon>Spermatophyta</taxon>
        <taxon>Magnoliopsida</taxon>
        <taxon>eudicotyledons</taxon>
        <taxon>Gunneridae</taxon>
        <taxon>Pentapetalae</taxon>
        <taxon>rosids</taxon>
        <taxon>fabids</taxon>
        <taxon>Malpighiales</taxon>
        <taxon>Linaceae</taxon>
        <taxon>Linum</taxon>
    </lineage>
</organism>
<protein>
    <submittedName>
        <fullName evidence="1">Uncharacterized protein</fullName>
    </submittedName>
</protein>
<gene>
    <name evidence="1" type="ORF">LTRI10_LOCUS25056</name>
</gene>
<evidence type="ECO:0000313" key="2">
    <source>
        <dbReference type="Proteomes" id="UP001497516"/>
    </source>
</evidence>
<accession>A0AAV2EE17</accession>
<name>A0AAV2EE17_9ROSI</name>